<evidence type="ECO:0000313" key="1">
    <source>
        <dbReference type="EMBL" id="KAL2319865.1"/>
    </source>
</evidence>
<proteinExistence type="predicted"/>
<name>A0ABD1LA36_9FABA</name>
<dbReference type="AlphaFoldDB" id="A0ABD1LA36"/>
<keyword evidence="2" id="KW-1185">Reference proteome</keyword>
<protein>
    <submittedName>
        <fullName evidence="1">Uncharacterized protein</fullName>
    </submittedName>
</protein>
<evidence type="ECO:0000313" key="2">
    <source>
        <dbReference type="Proteomes" id="UP001603857"/>
    </source>
</evidence>
<comment type="caution">
    <text evidence="1">The sequence shown here is derived from an EMBL/GenBank/DDBJ whole genome shotgun (WGS) entry which is preliminary data.</text>
</comment>
<sequence>MLENLGLQNNNLNGPLPSFNILSKLKYAFLNSNDFDSIPTNRDKDQLRKKQVTNERSLLSTTQESLDEALKPKGVLLVSLIVAPFMSTASLLHLPNVHIITINIISTHKLDIPILLFLLHHFYLETKAKNQGWNKHHSCVDRGRTSPKVFSKAWGSFLH</sequence>
<dbReference type="Proteomes" id="UP001603857">
    <property type="component" value="Unassembled WGS sequence"/>
</dbReference>
<reference evidence="1 2" key="1">
    <citation type="submission" date="2024-08" db="EMBL/GenBank/DDBJ databases">
        <title>Insights into the chromosomal genome structure of Flemingia macrophylla.</title>
        <authorList>
            <person name="Ding Y."/>
            <person name="Zhao Y."/>
            <person name="Bi W."/>
            <person name="Wu M."/>
            <person name="Zhao G."/>
            <person name="Gong Y."/>
            <person name="Li W."/>
            <person name="Zhang P."/>
        </authorList>
    </citation>
    <scope>NUCLEOTIDE SEQUENCE [LARGE SCALE GENOMIC DNA]</scope>
    <source>
        <strain evidence="1">DYQJB</strain>
        <tissue evidence="1">Leaf</tissue>
    </source>
</reference>
<gene>
    <name evidence="1" type="ORF">Fmac_028834</name>
</gene>
<accession>A0ABD1LA36</accession>
<dbReference type="EMBL" id="JBGMDY010000010">
    <property type="protein sequence ID" value="KAL2319865.1"/>
    <property type="molecule type" value="Genomic_DNA"/>
</dbReference>
<organism evidence="1 2">
    <name type="scientific">Flemingia macrophylla</name>
    <dbReference type="NCBI Taxonomy" id="520843"/>
    <lineage>
        <taxon>Eukaryota</taxon>
        <taxon>Viridiplantae</taxon>
        <taxon>Streptophyta</taxon>
        <taxon>Embryophyta</taxon>
        <taxon>Tracheophyta</taxon>
        <taxon>Spermatophyta</taxon>
        <taxon>Magnoliopsida</taxon>
        <taxon>eudicotyledons</taxon>
        <taxon>Gunneridae</taxon>
        <taxon>Pentapetalae</taxon>
        <taxon>rosids</taxon>
        <taxon>fabids</taxon>
        <taxon>Fabales</taxon>
        <taxon>Fabaceae</taxon>
        <taxon>Papilionoideae</taxon>
        <taxon>50 kb inversion clade</taxon>
        <taxon>NPAAA clade</taxon>
        <taxon>indigoferoid/millettioid clade</taxon>
        <taxon>Phaseoleae</taxon>
        <taxon>Flemingia</taxon>
    </lineage>
</organism>